<evidence type="ECO:0000259" key="6">
    <source>
        <dbReference type="PROSITE" id="PS50006"/>
    </source>
</evidence>
<dbReference type="CDD" id="cd01127">
    <property type="entry name" value="TrwB_TraG_TraD_VirD4"/>
    <property type="match status" value="1"/>
</dbReference>
<dbReference type="PANTHER" id="PTHR22683:SF1">
    <property type="entry name" value="TYPE VII SECRETION SYSTEM PROTEIN ESSC"/>
    <property type="match status" value="1"/>
</dbReference>
<feature type="domain" description="FtsK" evidence="7">
    <location>
        <begin position="963"/>
        <end position="1140"/>
    </location>
</feature>
<feature type="binding site" evidence="4">
    <location>
        <begin position="980"/>
        <end position="987"/>
    </location>
    <ligand>
        <name>ATP</name>
        <dbReference type="ChEBI" id="CHEBI:30616"/>
    </ligand>
</feature>
<keyword evidence="2 4" id="KW-0547">Nucleotide-binding</keyword>
<evidence type="ECO:0000256" key="2">
    <source>
        <dbReference type="ARBA" id="ARBA00022741"/>
    </source>
</evidence>
<keyword evidence="9" id="KW-1185">Reference proteome</keyword>
<dbReference type="InterPro" id="IPR008984">
    <property type="entry name" value="SMAD_FHA_dom_sf"/>
</dbReference>
<name>A0A5S4FJM1_9ACTN</name>
<dbReference type="InterPro" id="IPR050206">
    <property type="entry name" value="FtsK/SpoIIIE/SftA"/>
</dbReference>
<keyword evidence="5" id="KW-0472">Membrane</keyword>
<dbReference type="Pfam" id="PF01580">
    <property type="entry name" value="FtsK_SpoIIIE"/>
    <property type="match status" value="2"/>
</dbReference>
<reference evidence="8 9" key="1">
    <citation type="submission" date="2019-05" db="EMBL/GenBank/DDBJ databases">
        <title>Draft genome sequence of Nonomuraea turkmeniaca DSM 43926.</title>
        <authorList>
            <person name="Saricaoglu S."/>
            <person name="Isik K."/>
        </authorList>
    </citation>
    <scope>NUCLEOTIDE SEQUENCE [LARGE SCALE GENOMIC DNA]</scope>
    <source>
        <strain evidence="8 9">DSM 43926</strain>
    </source>
</reference>
<comment type="caution">
    <text evidence="8">The sequence shown here is derived from an EMBL/GenBank/DDBJ whole genome shotgun (WGS) entry which is preliminary data.</text>
</comment>
<dbReference type="GO" id="GO:0003677">
    <property type="term" value="F:DNA binding"/>
    <property type="evidence" value="ECO:0007669"/>
    <property type="project" value="InterPro"/>
</dbReference>
<feature type="transmembrane region" description="Helical" evidence="5">
    <location>
        <begin position="222"/>
        <end position="240"/>
    </location>
</feature>
<dbReference type="RefSeq" id="WP_138667116.1">
    <property type="nucleotide sequence ID" value="NZ_VCKY01000050.1"/>
</dbReference>
<dbReference type="Pfam" id="PF00498">
    <property type="entry name" value="FHA"/>
    <property type="match status" value="1"/>
</dbReference>
<proteinExistence type="predicted"/>
<organism evidence="8 9">
    <name type="scientific">Nonomuraea turkmeniaca</name>
    <dbReference type="NCBI Taxonomy" id="103838"/>
    <lineage>
        <taxon>Bacteria</taxon>
        <taxon>Bacillati</taxon>
        <taxon>Actinomycetota</taxon>
        <taxon>Actinomycetes</taxon>
        <taxon>Streptosporangiales</taxon>
        <taxon>Streptosporangiaceae</taxon>
        <taxon>Nonomuraea</taxon>
    </lineage>
</organism>
<evidence type="ECO:0000313" key="8">
    <source>
        <dbReference type="EMBL" id="TMR20938.1"/>
    </source>
</evidence>
<accession>A0A5S4FJM1</accession>
<evidence type="ECO:0000259" key="7">
    <source>
        <dbReference type="PROSITE" id="PS50901"/>
    </source>
</evidence>
<evidence type="ECO:0000256" key="4">
    <source>
        <dbReference type="PROSITE-ProRule" id="PRU00289"/>
    </source>
</evidence>
<evidence type="ECO:0000313" key="9">
    <source>
        <dbReference type="Proteomes" id="UP000309128"/>
    </source>
</evidence>
<dbReference type="InterPro" id="IPR000253">
    <property type="entry name" value="FHA_dom"/>
</dbReference>
<feature type="binding site" evidence="4">
    <location>
        <begin position="643"/>
        <end position="650"/>
    </location>
    <ligand>
        <name>ATP</name>
        <dbReference type="ChEBI" id="CHEBI:30616"/>
    </ligand>
</feature>
<dbReference type="Gene3D" id="2.60.200.20">
    <property type="match status" value="1"/>
</dbReference>
<dbReference type="Gene3D" id="3.40.50.300">
    <property type="entry name" value="P-loop containing nucleotide triphosphate hydrolases"/>
    <property type="match status" value="4"/>
</dbReference>
<dbReference type="Proteomes" id="UP000309128">
    <property type="component" value="Unassembled WGS sequence"/>
</dbReference>
<dbReference type="PROSITE" id="PS50901">
    <property type="entry name" value="FTSK"/>
    <property type="match status" value="2"/>
</dbReference>
<dbReference type="InterPro" id="IPR027417">
    <property type="entry name" value="P-loop_NTPase"/>
</dbReference>
<dbReference type="SMART" id="SM00240">
    <property type="entry name" value="FHA"/>
    <property type="match status" value="1"/>
</dbReference>
<protein>
    <submittedName>
        <fullName evidence="8">FHA domain-containing protein</fullName>
    </submittedName>
</protein>
<dbReference type="PROSITE" id="PS50006">
    <property type="entry name" value="FHA_DOMAIN"/>
    <property type="match status" value="1"/>
</dbReference>
<sequence>MEREVRVAAGGQEAAIVLRAGQLATVADLATTLALPASARLRADGAEMVAAAPLARAPLPIGACLGPDRGADAGEQGGFEVAVIGGAGGASRALLRPETVTTLGRSAANALALADPEISRRHATLTLADDGTAELADAGSRNGVGWHGVRLAAPARVAPGEPFGMGETVLAIRPVAAADAPLQPVREDGWVLFNRPPRLPIRQAVLRVTVPRRPQPPRTVRFPLLAVLLPLVLAGAAYLVFPGAAYFLAFAALSPILMVANLIADRRGGRRDHRTACAEYDRQRADIQDRLATAAAEQGQAAREAFPDPCRVLRIATGPTSRLYERRPHDPDFLGLRVGLAPRPAEVTFAGATDEEELEVPAIEHGPVTVGLAESGVLGLAGPRDGLLPLARAALAHLATLHAPHDVGLVILTGKEEAASWEWATWLPHTLPHVPGLACRRMIAVGADQAAARVAELRRIVAERQAEQRATLNAGAPEGRRLVVVADGARRLRSVPGLAELLAEGPESGVYAICLDTEETHLPDECRATVVVTGPSGTRAKVRRRDLATESVLLDRLTDDDADRLGRALAPIRVLGGRWGAEADLPDSVRLLDLLGLGPDPDAEAIQRRWAAGRGSRVTLGVGADGPVTVDLRRDGPHALVAGTSGAGKSELLQTLIAGLAVANSPEWLSMVLVDYKGGSAFAECRDLPHCAGMVTDLDGRLVSRALESLNAELRRREELLAAAGAKDIEDYWAVSDRPLARLVIVIDEFASLVEEVPEFVTGVVGIGMRGRSLGVHVVLATQRPAGAVSADLRANLNLRICLRVTSAADSGDVIDVPDAARLSRHRPGRAYLRAGHSDLTLFQAARIGGPRAGAGGADREVTVTPRNVADLGLAPAGQDRDDDEHGGETDLGALVAAVGEAARRSGAAVPPSPWLPPLPGRIAADDLPAMVSTPAAVGTPATGTPAMAVPIGLADHPDRQTQTPFVLDVRASGTVLVAGMARSGRSTVLRTLATGLARRNSPADLHLYVLDQGNRALAPLQELPHCGAYVDGDDADRTERVLALLASEIGRRQRLLAEGGPAALPYLLLMVDRYEAFLARYADTEAGRLVDTLDGLLRHGPSVGIGVVIATDRSGFTHRLSGAVATRLVLRHADPEDAAVYGVNPRDLPASMPDGRAIVLPGMVETQIALPAEGPCASAAGVPAEALPRPVDPLPDTISPSELERLRVAERPPGATVCTIGAGGDRLAPVDVDLADLGHLFMIAGPPRSGRSGALLTMARSLTGLPLVLVCPRPSPLRDLAGLPGVAAVLSGAAEADGLSDVLTGLPGPYAVLIDDAELLGDGRCAPALEELARTARDDGNVLVAAGTTDDLQLQRYRGWLATMRRARAGLLLAPASPADGELFDIKLPPPRGAWPSGRGILVVRGRRIPIQVPLDEMAIAP</sequence>
<dbReference type="SUPFAM" id="SSF49879">
    <property type="entry name" value="SMAD/FHA domain"/>
    <property type="match status" value="1"/>
</dbReference>
<dbReference type="EMBL" id="VCKY01000050">
    <property type="protein sequence ID" value="TMR20938.1"/>
    <property type="molecule type" value="Genomic_DNA"/>
</dbReference>
<keyword evidence="3 4" id="KW-0067">ATP-binding</keyword>
<dbReference type="InterPro" id="IPR003593">
    <property type="entry name" value="AAA+_ATPase"/>
</dbReference>
<keyword evidence="5" id="KW-0812">Transmembrane</keyword>
<keyword evidence="1" id="KW-0597">Phosphoprotein</keyword>
<dbReference type="GO" id="GO:0005524">
    <property type="term" value="F:ATP binding"/>
    <property type="evidence" value="ECO:0007669"/>
    <property type="project" value="UniProtKB-UniRule"/>
</dbReference>
<gene>
    <name evidence="8" type="ORF">ETD86_16930</name>
</gene>
<dbReference type="PANTHER" id="PTHR22683">
    <property type="entry name" value="SPORULATION PROTEIN RELATED"/>
    <property type="match status" value="1"/>
</dbReference>
<feature type="domain" description="FtsK" evidence="7">
    <location>
        <begin position="625"/>
        <end position="812"/>
    </location>
</feature>
<dbReference type="SMART" id="SM00382">
    <property type="entry name" value="AAA"/>
    <property type="match status" value="3"/>
</dbReference>
<dbReference type="InterPro" id="IPR002543">
    <property type="entry name" value="FtsK_dom"/>
</dbReference>
<dbReference type="OrthoDB" id="9807790at2"/>
<evidence type="ECO:0000256" key="3">
    <source>
        <dbReference type="ARBA" id="ARBA00022840"/>
    </source>
</evidence>
<evidence type="ECO:0000256" key="5">
    <source>
        <dbReference type="SAM" id="Phobius"/>
    </source>
</evidence>
<feature type="domain" description="FHA" evidence="6">
    <location>
        <begin position="101"/>
        <end position="151"/>
    </location>
</feature>
<keyword evidence="5" id="KW-1133">Transmembrane helix</keyword>
<dbReference type="SUPFAM" id="SSF52540">
    <property type="entry name" value="P-loop containing nucleoside triphosphate hydrolases"/>
    <property type="match status" value="3"/>
</dbReference>
<evidence type="ECO:0000256" key="1">
    <source>
        <dbReference type="ARBA" id="ARBA00022553"/>
    </source>
</evidence>
<dbReference type="CDD" id="cd00060">
    <property type="entry name" value="FHA"/>
    <property type="match status" value="1"/>
</dbReference>